<dbReference type="RefSeq" id="WP_238221475.1">
    <property type="nucleotide sequence ID" value="NZ_BPQD01000001.1"/>
</dbReference>
<gene>
    <name evidence="2" type="primary">rfbG</name>
    <name evidence="2" type="ORF">QWZ12_05940</name>
</gene>
<dbReference type="CDD" id="cd05252">
    <property type="entry name" value="CDP_GD_SDR_e"/>
    <property type="match status" value="1"/>
</dbReference>
<feature type="domain" description="NAD(P)-binding" evidence="1">
    <location>
        <begin position="29"/>
        <end position="337"/>
    </location>
</feature>
<protein>
    <submittedName>
        <fullName evidence="2">CDP-glucose 4,6-dehydratase</fullName>
        <ecNumber evidence="2">4.2.1.45</ecNumber>
    </submittedName>
</protein>
<dbReference type="GO" id="GO:0047733">
    <property type="term" value="F:CDP-glucose 4,6-dehydratase activity"/>
    <property type="evidence" value="ECO:0007669"/>
    <property type="project" value="UniProtKB-EC"/>
</dbReference>
<evidence type="ECO:0000313" key="3">
    <source>
        <dbReference type="Proteomes" id="UP001224644"/>
    </source>
</evidence>
<dbReference type="Pfam" id="PF16363">
    <property type="entry name" value="GDP_Man_Dehyd"/>
    <property type="match status" value="1"/>
</dbReference>
<dbReference type="PANTHER" id="PTHR43000">
    <property type="entry name" value="DTDP-D-GLUCOSE 4,6-DEHYDRATASE-RELATED"/>
    <property type="match status" value="1"/>
</dbReference>
<dbReference type="EMBL" id="JAUFPX010000002">
    <property type="protein sequence ID" value="MDN3590154.1"/>
    <property type="molecule type" value="Genomic_DNA"/>
</dbReference>
<dbReference type="Gene3D" id="3.40.50.720">
    <property type="entry name" value="NAD(P)-binding Rossmann-like Domain"/>
    <property type="match status" value="1"/>
</dbReference>
<proteinExistence type="predicted"/>
<dbReference type="InterPro" id="IPR013445">
    <property type="entry name" value="CDP_4_6_deHydtase"/>
</dbReference>
<dbReference type="EC" id="4.2.1.45" evidence="2"/>
<evidence type="ECO:0000313" key="2">
    <source>
        <dbReference type="EMBL" id="MDN3590154.1"/>
    </source>
</evidence>
<dbReference type="SUPFAM" id="SSF51735">
    <property type="entry name" value="NAD(P)-binding Rossmann-fold domains"/>
    <property type="match status" value="1"/>
</dbReference>
<accession>A0ABT8BG01</accession>
<dbReference type="Proteomes" id="UP001224644">
    <property type="component" value="Unassembled WGS sequence"/>
</dbReference>
<sequence length="370" mass="39741">MQNPISPTTALRAGARNPDPAFWAGRSVLVTGHTGFKGAWLSLWLGRLGARVSGLALSPETNPNLFDGAGLSGQMDSHIGDIRTLETVRGCFGATAPEIVIHMAAQALVRPSYRDPLGTYATNVMGTAHVLEAVRATPSVRAVVVVTSDKAYANREWPYGYRETEALGGHDPYSSSKACAELVTSAYRASFLAERDCRVATARAGNVIGGGDWSEDRLIPDIVQAFLGGRSVEIRAPHATRPWQHVLEPLSGYLRLAEALCDDDGAAVAEAWNFGPADEDCRPVGAIVETLAREWGDGAAWHLSEKTHPHEATFLKVDASKARAFLGWDRRLRLDAALAWTTAWHRAYAQGASALDLTLAQIGAYETLGA</sequence>
<dbReference type="InterPro" id="IPR036291">
    <property type="entry name" value="NAD(P)-bd_dom_sf"/>
</dbReference>
<dbReference type="NCBIfam" id="TIGR02622">
    <property type="entry name" value="CDP_4_6_dhtase"/>
    <property type="match status" value="1"/>
</dbReference>
<keyword evidence="3" id="KW-1185">Reference proteome</keyword>
<name>A0ABT8BG01_9HYPH</name>
<comment type="caution">
    <text evidence="2">The sequence shown here is derived from an EMBL/GenBank/DDBJ whole genome shotgun (WGS) entry which is preliminary data.</text>
</comment>
<organism evidence="2 3">
    <name type="scientific">Methylobacterium adhaesivum</name>
    <dbReference type="NCBI Taxonomy" id="333297"/>
    <lineage>
        <taxon>Bacteria</taxon>
        <taxon>Pseudomonadati</taxon>
        <taxon>Pseudomonadota</taxon>
        <taxon>Alphaproteobacteria</taxon>
        <taxon>Hyphomicrobiales</taxon>
        <taxon>Methylobacteriaceae</taxon>
        <taxon>Methylobacterium</taxon>
    </lineage>
</organism>
<dbReference type="Gene3D" id="3.90.25.10">
    <property type="entry name" value="UDP-galactose 4-epimerase, domain 1"/>
    <property type="match status" value="1"/>
</dbReference>
<reference evidence="3" key="1">
    <citation type="journal article" date="2019" name="Int. J. Syst. Evol. Microbiol.">
        <title>The Global Catalogue of Microorganisms (GCM) 10K type strain sequencing project: providing services to taxonomists for standard genome sequencing and annotation.</title>
        <authorList>
            <consortium name="The Broad Institute Genomics Platform"/>
            <consortium name="The Broad Institute Genome Sequencing Center for Infectious Disease"/>
            <person name="Wu L."/>
            <person name="Ma J."/>
        </authorList>
    </citation>
    <scope>NUCLEOTIDE SEQUENCE [LARGE SCALE GENOMIC DNA]</scope>
    <source>
        <strain evidence="3">CECT 7069</strain>
    </source>
</reference>
<dbReference type="InterPro" id="IPR016040">
    <property type="entry name" value="NAD(P)-bd_dom"/>
</dbReference>
<evidence type="ECO:0000259" key="1">
    <source>
        <dbReference type="Pfam" id="PF16363"/>
    </source>
</evidence>
<keyword evidence="2" id="KW-0456">Lyase</keyword>